<feature type="transmembrane region" description="Helical" evidence="1">
    <location>
        <begin position="40"/>
        <end position="61"/>
    </location>
</feature>
<keyword evidence="1" id="KW-1133">Transmembrane helix</keyword>
<proteinExistence type="predicted"/>
<keyword evidence="3" id="KW-1185">Reference proteome</keyword>
<evidence type="ECO:0000313" key="2">
    <source>
        <dbReference type="EMBL" id="ANX02854.1"/>
    </source>
</evidence>
<evidence type="ECO:0000256" key="1">
    <source>
        <dbReference type="SAM" id="Phobius"/>
    </source>
</evidence>
<dbReference type="EMBL" id="CP014671">
    <property type="protein sequence ID" value="ANX02854.1"/>
    <property type="molecule type" value="Genomic_DNA"/>
</dbReference>
<dbReference type="Proteomes" id="UP000092952">
    <property type="component" value="Chromosome"/>
</dbReference>
<keyword evidence="1" id="KW-0812">Transmembrane</keyword>
<keyword evidence="1" id="KW-0472">Membrane</keyword>
<dbReference type="KEGG" id="gbi:PG2T_00680"/>
<sequence>MIVWRQLPQWFLRAWPVIALAPVAAAHAIALAHFDTNHVLVNKLVGMSLQVLGGILILYSLDQNLGIFRERSLVATLLQWLREFPLRRETRTFAFVGTGGASAGGTASVTARRNPTSLEERVAQLELALQEAQVSLRKELLAVESRFTLKLSEHGSHLTATRDQLSALSAKVAEVAVGGFKVQAFGVLLALYGAITSVFA</sequence>
<protein>
    <submittedName>
        <fullName evidence="2">Uncharacterized protein</fullName>
    </submittedName>
</protein>
<evidence type="ECO:0000313" key="3">
    <source>
        <dbReference type="Proteomes" id="UP000092952"/>
    </source>
</evidence>
<dbReference type="RefSeq" id="WP_068802368.1">
    <property type="nucleotide sequence ID" value="NZ_CP014671.1"/>
</dbReference>
<feature type="transmembrane region" description="Helical" evidence="1">
    <location>
        <begin position="12"/>
        <end position="34"/>
    </location>
</feature>
<name>A0A1B1YPZ7_9GAMM</name>
<reference evidence="3" key="1">
    <citation type="submission" date="2016-03" db="EMBL/GenBank/DDBJ databases">
        <title>Complete genome sequence of Solimmundus cernigliae, representing a novel lineage of polycyclic aromatic hydrocarbon degraders within the Gammaproteobacteria.</title>
        <authorList>
            <person name="Singleton D.R."/>
            <person name="Dickey A.N."/>
            <person name="Scholl E.H."/>
            <person name="Wright F.A."/>
            <person name="Aitken M.D."/>
        </authorList>
    </citation>
    <scope>NUCLEOTIDE SEQUENCE [LARGE SCALE GENOMIC DNA]</scope>
    <source>
        <strain evidence="3">TR3.2</strain>
    </source>
</reference>
<gene>
    <name evidence="2" type="ORF">PG2T_00680</name>
</gene>
<organism evidence="2 3">
    <name type="scientific">Immundisolibacter cernigliae</name>
    <dbReference type="NCBI Taxonomy" id="1810504"/>
    <lineage>
        <taxon>Bacteria</taxon>
        <taxon>Pseudomonadati</taxon>
        <taxon>Pseudomonadota</taxon>
        <taxon>Gammaproteobacteria</taxon>
        <taxon>Immundisolibacterales</taxon>
        <taxon>Immundisolibacteraceae</taxon>
        <taxon>Immundisolibacter</taxon>
    </lineage>
</organism>
<dbReference type="AlphaFoldDB" id="A0A1B1YPZ7"/>
<accession>A0A1B1YPZ7</accession>
<dbReference type="InParanoid" id="A0A1B1YPZ7"/>